<dbReference type="SUPFAM" id="SSF143011">
    <property type="entry name" value="RelE-like"/>
    <property type="match status" value="1"/>
</dbReference>
<dbReference type="Gene3D" id="3.30.2310.20">
    <property type="entry name" value="RelE-like"/>
    <property type="match status" value="1"/>
</dbReference>
<proteinExistence type="predicted"/>
<evidence type="ECO:0000256" key="1">
    <source>
        <dbReference type="ARBA" id="ARBA00022649"/>
    </source>
</evidence>
<name>E3JCQ6_PSEI1</name>
<protein>
    <submittedName>
        <fullName evidence="3">Plasmid stabilization system</fullName>
    </submittedName>
</protein>
<dbReference type="InterPro" id="IPR007712">
    <property type="entry name" value="RelE/ParE_toxin"/>
</dbReference>
<dbReference type="eggNOG" id="COG2026">
    <property type="taxonomic scope" value="Bacteria"/>
</dbReference>
<evidence type="ECO:0000256" key="2">
    <source>
        <dbReference type="SAM" id="MobiDB-lite"/>
    </source>
</evidence>
<gene>
    <name evidence="3" type="ordered locus">FraEuI1c_1840</name>
</gene>
<keyword evidence="4" id="KW-1185">Reference proteome</keyword>
<keyword evidence="1" id="KW-1277">Toxin-antitoxin system</keyword>
<sequence length="119" mass="13645">MSEKFRIVLAPSAQKDLERLPELVAVDVRRFLDGALLRDPYKAGRPLGEQTAKTARNHGEQGATPSSTMFEATEHHWRILYRVDANTRTIRVMVVGHRPRVVRRLAEPGSRLPFVDRFR</sequence>
<dbReference type="AlphaFoldDB" id="E3JCQ6"/>
<dbReference type="KEGG" id="fri:FraEuI1c_1840"/>
<feature type="region of interest" description="Disordered" evidence="2">
    <location>
        <begin position="41"/>
        <end position="69"/>
    </location>
</feature>
<dbReference type="OrthoDB" id="5326046at2"/>
<organism evidence="3 4">
    <name type="scientific">Pseudofrankia inefficax (strain DSM 45817 / CECT 9037 / DDB 130130 / EuI1c)</name>
    <name type="common">Frankia inefficax</name>
    <dbReference type="NCBI Taxonomy" id="298654"/>
    <lineage>
        <taxon>Bacteria</taxon>
        <taxon>Bacillati</taxon>
        <taxon>Actinomycetota</taxon>
        <taxon>Actinomycetes</taxon>
        <taxon>Frankiales</taxon>
        <taxon>Frankiaceae</taxon>
        <taxon>Pseudofrankia</taxon>
    </lineage>
</organism>
<dbReference type="HOGENOM" id="CLU_155761_1_2_11"/>
<dbReference type="Proteomes" id="UP000002484">
    <property type="component" value="Chromosome"/>
</dbReference>
<dbReference type="STRING" id="298654.FraEuI1c_1840"/>
<dbReference type="RefSeq" id="WP_013423015.1">
    <property type="nucleotide sequence ID" value="NC_014666.1"/>
</dbReference>
<reference evidence="3 4" key="1">
    <citation type="submission" date="2010-10" db="EMBL/GenBank/DDBJ databases">
        <title>Complete sequence of Frankia sp. EuI1c.</title>
        <authorList>
            <consortium name="US DOE Joint Genome Institute"/>
            <person name="Lucas S."/>
            <person name="Copeland A."/>
            <person name="Lapidus A."/>
            <person name="Cheng J.-F."/>
            <person name="Bruce D."/>
            <person name="Goodwin L."/>
            <person name="Pitluck S."/>
            <person name="Chertkov O."/>
            <person name="Detter J.C."/>
            <person name="Han C."/>
            <person name="Tapia R."/>
            <person name="Land M."/>
            <person name="Hauser L."/>
            <person name="Jeffries C."/>
            <person name="Kyrpides N."/>
            <person name="Ivanova N."/>
            <person name="Mikhailova N."/>
            <person name="Beauchemin N."/>
            <person name="Sen A."/>
            <person name="Sur S.A."/>
            <person name="Gtari M."/>
            <person name="Wall L."/>
            <person name="Tisa L."/>
            <person name="Woyke T."/>
        </authorList>
    </citation>
    <scope>NUCLEOTIDE SEQUENCE [LARGE SCALE GENOMIC DNA]</scope>
    <source>
        <strain evidence="4">DSM 45817 / CECT 9037 / EuI1c</strain>
    </source>
</reference>
<dbReference type="InterPro" id="IPR035093">
    <property type="entry name" value="RelE/ParE_toxin_dom_sf"/>
</dbReference>
<dbReference type="Pfam" id="PF05016">
    <property type="entry name" value="ParE_toxin"/>
    <property type="match status" value="1"/>
</dbReference>
<evidence type="ECO:0000313" key="4">
    <source>
        <dbReference type="Proteomes" id="UP000002484"/>
    </source>
</evidence>
<dbReference type="EMBL" id="CP002299">
    <property type="protein sequence ID" value="ADP79896.1"/>
    <property type="molecule type" value="Genomic_DNA"/>
</dbReference>
<dbReference type="InParanoid" id="E3JCQ6"/>
<evidence type="ECO:0000313" key="3">
    <source>
        <dbReference type="EMBL" id="ADP79896.1"/>
    </source>
</evidence>
<accession>E3JCQ6</accession>